<dbReference type="Gene3D" id="2.60.120.560">
    <property type="entry name" value="Exo-inulinase, domain 1"/>
    <property type="match status" value="1"/>
</dbReference>
<dbReference type="Proteomes" id="UP000050417">
    <property type="component" value="Unassembled WGS sequence"/>
</dbReference>
<name>A0A0N8GM26_9CHLR</name>
<gene>
    <name evidence="3" type="ORF">ADN00_14055</name>
</gene>
<dbReference type="AlphaFoldDB" id="A0A0N8GM26"/>
<evidence type="ECO:0000256" key="1">
    <source>
        <dbReference type="SAM" id="MobiDB-lite"/>
    </source>
</evidence>
<feature type="transmembrane region" description="Helical" evidence="2">
    <location>
        <begin position="12"/>
        <end position="34"/>
    </location>
</feature>
<feature type="region of interest" description="Disordered" evidence="1">
    <location>
        <begin position="53"/>
        <end position="79"/>
    </location>
</feature>
<dbReference type="EMBL" id="LGCL01000033">
    <property type="protein sequence ID" value="KPL74122.1"/>
    <property type="molecule type" value="Genomic_DNA"/>
</dbReference>
<accession>A0A0N8GM26</accession>
<feature type="compositionally biased region" description="Low complexity" evidence="1">
    <location>
        <begin position="53"/>
        <end position="63"/>
    </location>
</feature>
<dbReference type="RefSeq" id="WP_075063660.1">
    <property type="nucleotide sequence ID" value="NZ_LGCL01000033.1"/>
</dbReference>
<evidence type="ECO:0000256" key="2">
    <source>
        <dbReference type="SAM" id="Phobius"/>
    </source>
</evidence>
<keyword evidence="2" id="KW-0472">Membrane</keyword>
<dbReference type="OrthoDB" id="156070at2"/>
<proteinExistence type="predicted"/>
<protein>
    <recommendedName>
        <fullName evidence="5">3-keto-disaccharide hydrolase domain-containing protein</fullName>
    </recommendedName>
</protein>
<organism evidence="3 4">
    <name type="scientific">Ornatilinea apprima</name>
    <dbReference type="NCBI Taxonomy" id="1134406"/>
    <lineage>
        <taxon>Bacteria</taxon>
        <taxon>Bacillati</taxon>
        <taxon>Chloroflexota</taxon>
        <taxon>Anaerolineae</taxon>
        <taxon>Anaerolineales</taxon>
        <taxon>Anaerolineaceae</taxon>
        <taxon>Ornatilinea</taxon>
    </lineage>
</organism>
<evidence type="ECO:0000313" key="3">
    <source>
        <dbReference type="EMBL" id="KPL74122.1"/>
    </source>
</evidence>
<dbReference type="STRING" id="1134406.ADN00_14055"/>
<keyword evidence="2" id="KW-1133">Transmembrane helix</keyword>
<evidence type="ECO:0008006" key="5">
    <source>
        <dbReference type="Google" id="ProtNLM"/>
    </source>
</evidence>
<keyword evidence="2" id="KW-0812">Transmembrane</keyword>
<sequence length="261" mass="27500">MRKQNQKERGQGLLEYALILVAVALGALIILNLFGVSTGELYRTAVNAIGLSPSGGSPSEEAALPGDPPTPSEEEGPLFEDDFSEGLGGWTFLASKFWKGTVTEQDGKMMVGPMGAAFATGFSGTDYTINLSGAELQKKASNNEGFNVIFRSDGATTTFDGYTFSIDKPKNKDAGTLSFYKWENGVQMEQPISSAAVPPGFNWDHPGEIQVRVEGSNFTAAINGQAVLTGSDSTYPQGGVGLSSNFGSYLLVDGVSIQSAP</sequence>
<reference evidence="3 4" key="1">
    <citation type="submission" date="2015-07" db="EMBL/GenBank/DDBJ databases">
        <title>Genome sequence of Ornatilinea apprima DSM 23815.</title>
        <authorList>
            <person name="Hemp J."/>
            <person name="Ward L.M."/>
            <person name="Pace L.A."/>
            <person name="Fischer W.W."/>
        </authorList>
    </citation>
    <scope>NUCLEOTIDE SEQUENCE [LARGE SCALE GENOMIC DNA]</scope>
    <source>
        <strain evidence="3 4">P3M-1</strain>
    </source>
</reference>
<keyword evidence="4" id="KW-1185">Reference proteome</keyword>
<evidence type="ECO:0000313" key="4">
    <source>
        <dbReference type="Proteomes" id="UP000050417"/>
    </source>
</evidence>
<comment type="caution">
    <text evidence="3">The sequence shown here is derived from an EMBL/GenBank/DDBJ whole genome shotgun (WGS) entry which is preliminary data.</text>
</comment>